<proteinExistence type="predicted"/>
<accession>A0A3A3GPV0</accession>
<dbReference type="InterPro" id="IPR029068">
    <property type="entry name" value="Glyas_Bleomycin-R_OHBP_Dase"/>
</dbReference>
<dbReference type="PROSITE" id="PS51819">
    <property type="entry name" value="VOC"/>
    <property type="match status" value="1"/>
</dbReference>
<comment type="caution">
    <text evidence="3">The sequence shown here is derived from an EMBL/GenBank/DDBJ whole genome shotgun (WGS) entry which is preliminary data.</text>
</comment>
<sequence length="128" mass="15375">MLHHVEFNVSDLERSIAFWGWLLKELGYEEFQRWPQGISWKQGETYLVFVQTEARFLDLPYHRKRAGLNHIAFHAESKARVDELRIKLEERDIPMLYTDRYPYAGGSDHYAVFFEDPDRMKVEIVARR</sequence>
<dbReference type="PANTHER" id="PTHR36113">
    <property type="entry name" value="LYASE, PUTATIVE-RELATED-RELATED"/>
    <property type="match status" value="1"/>
</dbReference>
<organism evidence="3 4">
    <name type="scientific">Paenibacillus thiaminolyticus</name>
    <name type="common">Bacillus thiaminolyticus</name>
    <dbReference type="NCBI Taxonomy" id="49283"/>
    <lineage>
        <taxon>Bacteria</taxon>
        <taxon>Bacillati</taxon>
        <taxon>Bacillota</taxon>
        <taxon>Bacilli</taxon>
        <taxon>Bacillales</taxon>
        <taxon>Paenibacillaceae</taxon>
        <taxon>Paenibacillus</taxon>
    </lineage>
</organism>
<feature type="domain" description="VOC" evidence="2">
    <location>
        <begin position="1"/>
        <end position="127"/>
    </location>
</feature>
<dbReference type="PANTHER" id="PTHR36113:SF6">
    <property type="entry name" value="FOSFOMYCIN RESISTANCE PROTEIN FOSX"/>
    <property type="match status" value="1"/>
</dbReference>
<protein>
    <recommendedName>
        <fullName evidence="2">VOC domain-containing protein</fullName>
    </recommendedName>
</protein>
<dbReference type="Proteomes" id="UP000266177">
    <property type="component" value="Unassembled WGS sequence"/>
</dbReference>
<dbReference type="GO" id="GO:0046872">
    <property type="term" value="F:metal ion binding"/>
    <property type="evidence" value="ECO:0007669"/>
    <property type="project" value="UniProtKB-KW"/>
</dbReference>
<dbReference type="InterPro" id="IPR051332">
    <property type="entry name" value="Fosfomycin_Res_Enzymes"/>
</dbReference>
<evidence type="ECO:0000259" key="2">
    <source>
        <dbReference type="PROSITE" id="PS51819"/>
    </source>
</evidence>
<dbReference type="CDD" id="cd07242">
    <property type="entry name" value="VOC_BsYqjT"/>
    <property type="match status" value="1"/>
</dbReference>
<dbReference type="OrthoDB" id="5296884at2"/>
<gene>
    <name evidence="3" type="ORF">DQX05_00630</name>
</gene>
<evidence type="ECO:0000313" key="3">
    <source>
        <dbReference type="EMBL" id="RJG26581.1"/>
    </source>
</evidence>
<evidence type="ECO:0000256" key="1">
    <source>
        <dbReference type="ARBA" id="ARBA00022723"/>
    </source>
</evidence>
<dbReference type="RefSeq" id="WP_119789995.1">
    <property type="nucleotide sequence ID" value="NZ_QYZD01000001.1"/>
</dbReference>
<dbReference type="InterPro" id="IPR004360">
    <property type="entry name" value="Glyas_Fos-R_dOase_dom"/>
</dbReference>
<keyword evidence="1" id="KW-0479">Metal-binding</keyword>
<evidence type="ECO:0000313" key="4">
    <source>
        <dbReference type="Proteomes" id="UP000266177"/>
    </source>
</evidence>
<dbReference type="EMBL" id="QYZD01000001">
    <property type="protein sequence ID" value="RJG26581.1"/>
    <property type="molecule type" value="Genomic_DNA"/>
</dbReference>
<dbReference type="Pfam" id="PF00903">
    <property type="entry name" value="Glyoxalase"/>
    <property type="match status" value="1"/>
</dbReference>
<name>A0A3A3GPV0_PANTH</name>
<reference evidence="3 4" key="1">
    <citation type="submission" date="2018-09" db="EMBL/GenBank/DDBJ databases">
        <title>Paenibacillus SK2017-BO5.</title>
        <authorList>
            <person name="Piskunova J.V."/>
            <person name="Dubiley S.A."/>
            <person name="Severinov K.V."/>
        </authorList>
    </citation>
    <scope>NUCLEOTIDE SEQUENCE [LARGE SCALE GENOMIC DNA]</scope>
    <source>
        <strain evidence="3 4">BO5</strain>
    </source>
</reference>
<dbReference type="SUPFAM" id="SSF54593">
    <property type="entry name" value="Glyoxalase/Bleomycin resistance protein/Dihydroxybiphenyl dioxygenase"/>
    <property type="match status" value="1"/>
</dbReference>
<dbReference type="AlphaFoldDB" id="A0A3A3GPV0"/>
<dbReference type="InterPro" id="IPR037523">
    <property type="entry name" value="VOC_core"/>
</dbReference>
<dbReference type="Gene3D" id="3.10.180.10">
    <property type="entry name" value="2,3-Dihydroxybiphenyl 1,2-Dioxygenase, domain 1"/>
    <property type="match status" value="1"/>
</dbReference>